<evidence type="ECO:0000313" key="9">
    <source>
        <dbReference type="Proteomes" id="UP001254848"/>
    </source>
</evidence>
<protein>
    <recommendedName>
        <fullName evidence="5 6">Large ribosomal subunit protein bL19</fullName>
    </recommendedName>
</protein>
<dbReference type="SUPFAM" id="SSF50104">
    <property type="entry name" value="Translation proteins SH3-like domain"/>
    <property type="match status" value="1"/>
</dbReference>
<keyword evidence="3 6" id="KW-0689">Ribosomal protein</keyword>
<evidence type="ECO:0000256" key="4">
    <source>
        <dbReference type="ARBA" id="ARBA00023274"/>
    </source>
</evidence>
<organism evidence="8 9">
    <name type="scientific">Anaeroselena agilis</name>
    <dbReference type="NCBI Taxonomy" id="3063788"/>
    <lineage>
        <taxon>Bacteria</taxon>
        <taxon>Bacillati</taxon>
        <taxon>Bacillota</taxon>
        <taxon>Negativicutes</taxon>
        <taxon>Acetonemataceae</taxon>
        <taxon>Anaeroselena</taxon>
    </lineage>
</organism>
<evidence type="ECO:0000256" key="6">
    <source>
        <dbReference type="HAMAP-Rule" id="MF_00402"/>
    </source>
</evidence>
<dbReference type="PIRSF" id="PIRSF002191">
    <property type="entry name" value="Ribosomal_L19"/>
    <property type="match status" value="1"/>
</dbReference>
<dbReference type="PANTHER" id="PTHR15680:SF9">
    <property type="entry name" value="LARGE RIBOSOMAL SUBUNIT PROTEIN BL19M"/>
    <property type="match status" value="1"/>
</dbReference>
<name>A0ABU3NWR4_9FIRM</name>
<gene>
    <name evidence="6 8" type="primary">rplS</name>
    <name evidence="8" type="ORF">Q4T40_08435</name>
</gene>
<evidence type="ECO:0000313" key="8">
    <source>
        <dbReference type="EMBL" id="MDT8901261.1"/>
    </source>
</evidence>
<dbReference type="InterPro" id="IPR008991">
    <property type="entry name" value="Translation_prot_SH3-like_sf"/>
</dbReference>
<evidence type="ECO:0000256" key="3">
    <source>
        <dbReference type="ARBA" id="ARBA00022980"/>
    </source>
</evidence>
<comment type="similarity">
    <text evidence="2 6 7">Belongs to the bacterial ribosomal protein bL19 family.</text>
</comment>
<evidence type="ECO:0000256" key="5">
    <source>
        <dbReference type="ARBA" id="ARBA00035171"/>
    </source>
</evidence>
<dbReference type="InterPro" id="IPR018257">
    <property type="entry name" value="Ribosomal_bL19_CS"/>
</dbReference>
<dbReference type="GO" id="GO:0005840">
    <property type="term" value="C:ribosome"/>
    <property type="evidence" value="ECO:0007669"/>
    <property type="project" value="UniProtKB-KW"/>
</dbReference>
<dbReference type="PROSITE" id="PS01015">
    <property type="entry name" value="RIBOSOMAL_L19"/>
    <property type="match status" value="1"/>
</dbReference>
<keyword evidence="9" id="KW-1185">Reference proteome</keyword>
<dbReference type="Pfam" id="PF01245">
    <property type="entry name" value="Ribosomal_L19"/>
    <property type="match status" value="1"/>
</dbReference>
<comment type="function">
    <text evidence="1 6 7">This protein is located at the 30S-50S ribosomal subunit interface and may play a role in the structure and function of the aminoacyl-tRNA binding site.</text>
</comment>
<dbReference type="NCBIfam" id="TIGR01024">
    <property type="entry name" value="rplS_bact"/>
    <property type="match status" value="1"/>
</dbReference>
<dbReference type="InterPro" id="IPR001857">
    <property type="entry name" value="Ribosomal_bL19"/>
</dbReference>
<dbReference type="PRINTS" id="PR00061">
    <property type="entry name" value="RIBOSOMALL19"/>
</dbReference>
<evidence type="ECO:0000256" key="1">
    <source>
        <dbReference type="ARBA" id="ARBA00002349"/>
    </source>
</evidence>
<sequence>MDIIKALEQEQMRSDIPVFKPGDTVRVHVKVVEGTRERIQVFEGAVIRRQGSGARETFTVRRISYGVGVERTFPVHSPRVEKIEVARRGVVRRAKLYYLRNLTGKAARIKEKR</sequence>
<keyword evidence="4 6" id="KW-0687">Ribonucleoprotein</keyword>
<dbReference type="HAMAP" id="MF_00402">
    <property type="entry name" value="Ribosomal_bL19"/>
    <property type="match status" value="1"/>
</dbReference>
<proteinExistence type="inferred from homology"/>
<dbReference type="PANTHER" id="PTHR15680">
    <property type="entry name" value="RIBOSOMAL PROTEIN L19"/>
    <property type="match status" value="1"/>
</dbReference>
<comment type="caution">
    <text evidence="8">The sequence shown here is derived from an EMBL/GenBank/DDBJ whole genome shotgun (WGS) entry which is preliminary data.</text>
</comment>
<evidence type="ECO:0000256" key="7">
    <source>
        <dbReference type="RuleBase" id="RU000559"/>
    </source>
</evidence>
<accession>A0ABU3NWR4</accession>
<dbReference type="EMBL" id="JAUOZS010000001">
    <property type="protein sequence ID" value="MDT8901261.1"/>
    <property type="molecule type" value="Genomic_DNA"/>
</dbReference>
<dbReference type="Gene3D" id="2.30.30.790">
    <property type="match status" value="1"/>
</dbReference>
<dbReference type="Proteomes" id="UP001254848">
    <property type="component" value="Unassembled WGS sequence"/>
</dbReference>
<dbReference type="InterPro" id="IPR038657">
    <property type="entry name" value="Ribosomal_bL19_sf"/>
</dbReference>
<evidence type="ECO:0000256" key="2">
    <source>
        <dbReference type="ARBA" id="ARBA00005781"/>
    </source>
</evidence>
<reference evidence="8 9" key="1">
    <citation type="submission" date="2023-07" db="EMBL/GenBank/DDBJ databases">
        <title>The novel representative of Negativicutes class, Anaeroselena agilis gen. nov. sp. nov.</title>
        <authorList>
            <person name="Prokofeva M.I."/>
            <person name="Elcheninov A.G."/>
            <person name="Klyukina A."/>
            <person name="Kublanov I.V."/>
            <person name="Frolov E.N."/>
            <person name="Podosokorskaya O.A."/>
        </authorList>
    </citation>
    <scope>NUCLEOTIDE SEQUENCE [LARGE SCALE GENOMIC DNA]</scope>
    <source>
        <strain evidence="8 9">4137-cl</strain>
    </source>
</reference>
<dbReference type="RefSeq" id="WP_413779779.1">
    <property type="nucleotide sequence ID" value="NZ_JAUOZS010000001.1"/>
</dbReference>